<dbReference type="EMBL" id="WQMT02000009">
    <property type="protein sequence ID" value="KAG9219607.1"/>
    <property type="molecule type" value="Genomic_DNA"/>
</dbReference>
<evidence type="ECO:0000313" key="1">
    <source>
        <dbReference type="EMBL" id="KAG9219607.1"/>
    </source>
</evidence>
<accession>A0ACB7IN36</accession>
<name>A0ACB7IN36_PLECO</name>
<comment type="caution">
    <text evidence="1">The sequence shown here is derived from an EMBL/GenBank/DDBJ whole genome shotgun (WGS) entry which is preliminary data.</text>
</comment>
<keyword evidence="2" id="KW-1185">Reference proteome</keyword>
<protein>
    <submittedName>
        <fullName evidence="1">Uncharacterized protein</fullName>
    </submittedName>
</protein>
<proteinExistence type="predicted"/>
<evidence type="ECO:0000313" key="2">
    <source>
        <dbReference type="Proteomes" id="UP000824881"/>
    </source>
</evidence>
<sequence length="245" mass="27783">MAYKCIGNVLTLDIHHPFPQMSEPTFNSLEEQIDYVIKFNETMSPRLAAAKITLASQPPAVRETFIVVKLEEKSLNLRHLAKLVDFFYIERLYLTTHKTMVSFVENLRQIVGHVPDPMPVAKRGSKKSSQARHEASKLQEKAEYSKLYLKILRTYLESVELFEASNFSESPIEISIRGKPVERRTLQKATNIAMLNSMYFYSRHKLELFKDELRLALGPPASRAKTNDAEGSTVEKSSMGATGSA</sequence>
<dbReference type="Proteomes" id="UP000824881">
    <property type="component" value="Unassembled WGS sequence"/>
</dbReference>
<gene>
    <name evidence="1" type="ORF">CCMSSC00406_0008186</name>
</gene>
<reference evidence="1 2" key="1">
    <citation type="journal article" date="2021" name="Appl. Environ. Microbiol.">
        <title>Genetic linkage and physical mapping for an oyster mushroom Pleurotus cornucopiae and QTL analysis for the trait cap color.</title>
        <authorList>
            <person name="Zhang Y."/>
            <person name="Gao W."/>
            <person name="Sonnenberg A."/>
            <person name="Chen Q."/>
            <person name="Zhang J."/>
            <person name="Huang C."/>
        </authorList>
    </citation>
    <scope>NUCLEOTIDE SEQUENCE [LARGE SCALE GENOMIC DNA]</scope>
    <source>
        <strain evidence="1">CCMSSC00406</strain>
    </source>
</reference>
<organism evidence="1 2">
    <name type="scientific">Pleurotus cornucopiae</name>
    <name type="common">Cornucopia mushroom</name>
    <dbReference type="NCBI Taxonomy" id="5321"/>
    <lineage>
        <taxon>Eukaryota</taxon>
        <taxon>Fungi</taxon>
        <taxon>Dikarya</taxon>
        <taxon>Basidiomycota</taxon>
        <taxon>Agaricomycotina</taxon>
        <taxon>Agaricomycetes</taxon>
        <taxon>Agaricomycetidae</taxon>
        <taxon>Agaricales</taxon>
        <taxon>Pleurotineae</taxon>
        <taxon>Pleurotaceae</taxon>
        <taxon>Pleurotus</taxon>
    </lineage>
</organism>